<dbReference type="InterPro" id="IPR046791">
    <property type="entry name" value="Polycystin_dom"/>
</dbReference>
<feature type="domain" description="PLAT" evidence="10">
    <location>
        <begin position="317"/>
        <end position="434"/>
    </location>
</feature>
<comment type="similarity">
    <text evidence="2">Belongs to the polycystin family.</text>
</comment>
<dbReference type="InterPro" id="IPR001024">
    <property type="entry name" value="PLAT/LH2_dom"/>
</dbReference>
<accession>A0A6P4ZVV6</accession>
<evidence type="ECO:0000256" key="7">
    <source>
        <dbReference type="PROSITE-ProRule" id="PRU00152"/>
    </source>
</evidence>
<feature type="compositionally biased region" description="Basic and acidic residues" evidence="8">
    <location>
        <begin position="580"/>
        <end position="604"/>
    </location>
</feature>
<evidence type="ECO:0000256" key="6">
    <source>
        <dbReference type="ARBA" id="ARBA00023136"/>
    </source>
</evidence>
<dbReference type="PROSITE" id="PS50095">
    <property type="entry name" value="PLAT"/>
    <property type="match status" value="1"/>
</dbReference>
<evidence type="ECO:0000256" key="3">
    <source>
        <dbReference type="ARBA" id="ARBA00022692"/>
    </source>
</evidence>
<evidence type="ECO:0000256" key="9">
    <source>
        <dbReference type="SAM" id="Phobius"/>
    </source>
</evidence>
<name>A0A6P4ZVV6_BRABE</name>
<evidence type="ECO:0000256" key="5">
    <source>
        <dbReference type="ARBA" id="ARBA00022989"/>
    </source>
</evidence>
<feature type="transmembrane region" description="Helical" evidence="9">
    <location>
        <begin position="272"/>
        <end position="290"/>
    </location>
</feature>
<dbReference type="GeneID" id="109486078"/>
<evidence type="ECO:0000256" key="2">
    <source>
        <dbReference type="ARBA" id="ARBA00007200"/>
    </source>
</evidence>
<sequence>MKATAIAFQALDILDDIYLNKLMPDFSDPEIFADHSMSKVHIRIKRENRTRLAERVYHVKGDSDSLVRVSSFPDLMGDSCINSTVGIQFLESNFNPYEYSNNSHEIGADVTGLGVKCGNRTLPVSGLSEPIDILTRRSKNDSISELIYVFKASEPLGNMAIFQFFVRTNRSALSLELDFNNTLYPPDVTMFLRKEAPPTPAEFDWTASLPVPDEQMVYIPWTNGTKLVGLISNTSHIHCRCYHLTKFSGFVAPNPLNIAEALSANVLENPSGLVLVLTVFAAYLMGIVWARKSDRRDVVKAGIGILPGHKLNPRQDCQYLITVYTGFKGNSGTTAEVTIVLCSQDHESPPFTLSDQKRILFERGSVDSFLVSTSQPLGALRYIRVWHNNGGYSPGWFLSQIVVTNRGNNTPNYFICNRWFALDRDDGNISRVLIEADPEEMKKFRNLFLAKSSRDMNDGHLWFSVAGRPARSPFSRVQRLSCCLTLLYSTMVTNIMFFGRGDDFDPPEPIRIGGIEIDPPISLPQIMIGLQSAAIIMPVNLIIVFLFRNSGSRSSVENEKTASRNNVSLKSLTKCLPQKKQNDKEASKKRNEPPSLWHRKEKDTVQKRQYHDYSEKYLCKRPIQLSFDESVDAGNETDPEDVDTIQNSSLPWWSVYIGWLLVWSASFLAAFFTVLYSLSFGRAKAEAWLVTFLTSFLTDLFLIQPFKLMLVAVLFALLAKKPVEDEDPVPTPLHQDEEYLEENTNSQTPELVHSNSPSDEADLAKQRAVSLERSKRRKQVLEVLLFGLFVTVIMVTSYGERSSLAFHVTKNVHRLLSESGDIGFSEIKDIPSFWTWVTTGLIPATRAAQWYNGRPSKEAAILEDMLTHPLGPVQLRQVRLTPGFPYFGKQGTYLSGGYVTSLGSTQQTSLTRAAYLQKHEWLDDKTRAVFIELTLYNPHVNLFSLVSMATEFTSLGTVYKGSEVVTLRLIQHDAILLLVLRGCLAIFIVVFMIREGKALFSRPFEYLSEFWSWVELLVIAVGFSALGVYFHSQSIIDDVAIQRAAGNASFGAYKSAVGWFEVYTNLLGLLICCATLKFVRILRFNSHVYALSMTMRRSLKPVAQFMLTAGILIMAFTQTANLIFGVKLAGYKNITSSLQSLLFMMLGSFDFEELEQGHSLLGPLMFFTYQCMMQFFLLSMFMAIIMDVYAEETQSTNTDELNFNAFVKESAIRTMKKVQNRKSYNVDDKKNISIKDKGTLADMLVKIDRMVDQLDNGFYD</sequence>
<dbReference type="Pfam" id="PF01477">
    <property type="entry name" value="PLAT"/>
    <property type="match status" value="1"/>
</dbReference>
<dbReference type="GO" id="GO:0016020">
    <property type="term" value="C:membrane"/>
    <property type="evidence" value="ECO:0007669"/>
    <property type="project" value="UniProtKB-SubCell"/>
</dbReference>
<evidence type="ECO:0000313" key="11">
    <source>
        <dbReference type="Proteomes" id="UP000515135"/>
    </source>
</evidence>
<keyword evidence="4" id="KW-0732">Signal</keyword>
<comment type="subcellular location">
    <subcellularLocation>
        <location evidence="1">Membrane</location>
        <topology evidence="1">Multi-pass membrane protein</topology>
    </subcellularLocation>
</comment>
<dbReference type="Gene3D" id="2.60.60.20">
    <property type="entry name" value="PLAT/LH2 domain"/>
    <property type="match status" value="1"/>
</dbReference>
<evidence type="ECO:0000256" key="1">
    <source>
        <dbReference type="ARBA" id="ARBA00004141"/>
    </source>
</evidence>
<feature type="region of interest" description="Disordered" evidence="8">
    <location>
        <begin position="740"/>
        <end position="761"/>
    </location>
</feature>
<proteinExistence type="inferred from homology"/>
<feature type="transmembrane region" description="Helical" evidence="9">
    <location>
        <begin position="974"/>
        <end position="993"/>
    </location>
</feature>
<dbReference type="FunFam" id="1.10.287.70:FF:000333">
    <property type="entry name" value="Uncharacterized protein"/>
    <property type="match status" value="1"/>
</dbReference>
<gene>
    <name evidence="12" type="primary">LOC109486078</name>
</gene>
<comment type="caution">
    <text evidence="7">Lacks conserved residue(s) required for the propagation of feature annotation.</text>
</comment>
<feature type="region of interest" description="Disordered" evidence="8">
    <location>
        <begin position="578"/>
        <end position="604"/>
    </location>
</feature>
<feature type="transmembrane region" description="Helical" evidence="9">
    <location>
        <begin position="1102"/>
        <end position="1124"/>
    </location>
</feature>
<dbReference type="PANTHER" id="PTHR10877">
    <property type="entry name" value="POLYCYSTIN FAMILY MEMBER"/>
    <property type="match status" value="1"/>
</dbReference>
<dbReference type="Pfam" id="PF08016">
    <property type="entry name" value="PKD_channel"/>
    <property type="match status" value="1"/>
</dbReference>
<evidence type="ECO:0000256" key="8">
    <source>
        <dbReference type="SAM" id="MobiDB-lite"/>
    </source>
</evidence>
<reference evidence="12" key="1">
    <citation type="submission" date="2025-08" db="UniProtKB">
        <authorList>
            <consortium name="RefSeq"/>
        </authorList>
    </citation>
    <scope>IDENTIFICATION</scope>
    <source>
        <tissue evidence="12">Gonad</tissue>
    </source>
</reference>
<dbReference type="Pfam" id="PF20519">
    <property type="entry name" value="Polycystin_dom"/>
    <property type="match status" value="1"/>
</dbReference>
<dbReference type="Gene3D" id="1.10.287.70">
    <property type="match status" value="1"/>
</dbReference>
<dbReference type="KEGG" id="bbel:109486078"/>
<feature type="compositionally biased region" description="Polar residues" evidence="8">
    <location>
        <begin position="742"/>
        <end position="758"/>
    </location>
</feature>
<dbReference type="InterPro" id="IPR013122">
    <property type="entry name" value="PKD1_2_channel"/>
</dbReference>
<dbReference type="OrthoDB" id="5322100at2759"/>
<dbReference type="Proteomes" id="UP000515135">
    <property type="component" value="Unplaced"/>
</dbReference>
<feature type="transmembrane region" description="Helical" evidence="9">
    <location>
        <begin position="480"/>
        <end position="499"/>
    </location>
</feature>
<feature type="transmembrane region" description="Helical" evidence="9">
    <location>
        <begin position="656"/>
        <end position="680"/>
    </location>
</feature>
<keyword evidence="6 9" id="KW-0472">Membrane</keyword>
<feature type="transmembrane region" description="Helical" evidence="9">
    <location>
        <begin position="1161"/>
        <end position="1186"/>
    </location>
</feature>
<dbReference type="InterPro" id="IPR051223">
    <property type="entry name" value="Polycystin"/>
</dbReference>
<evidence type="ECO:0000256" key="4">
    <source>
        <dbReference type="ARBA" id="ARBA00022729"/>
    </source>
</evidence>
<feature type="transmembrane region" description="Helical" evidence="9">
    <location>
        <begin position="700"/>
        <end position="719"/>
    </location>
</feature>
<keyword evidence="3 9" id="KW-0812">Transmembrane</keyword>
<evidence type="ECO:0000313" key="12">
    <source>
        <dbReference type="RefSeq" id="XP_019645325.1"/>
    </source>
</evidence>
<feature type="transmembrane region" description="Helical" evidence="9">
    <location>
        <begin position="526"/>
        <end position="547"/>
    </location>
</feature>
<dbReference type="AlphaFoldDB" id="A0A6P4ZVV6"/>
<feature type="transmembrane region" description="Helical" evidence="9">
    <location>
        <begin position="780"/>
        <end position="799"/>
    </location>
</feature>
<keyword evidence="5 9" id="KW-1133">Transmembrane helix</keyword>
<dbReference type="RefSeq" id="XP_019645325.1">
    <property type="nucleotide sequence ID" value="XM_019789766.1"/>
</dbReference>
<feature type="transmembrane region" description="Helical" evidence="9">
    <location>
        <begin position="1062"/>
        <end position="1082"/>
    </location>
</feature>
<dbReference type="InterPro" id="IPR036392">
    <property type="entry name" value="PLAT/LH2_dom_sf"/>
</dbReference>
<keyword evidence="11" id="KW-1185">Reference proteome</keyword>
<dbReference type="SUPFAM" id="SSF49723">
    <property type="entry name" value="Lipase/lipooxygenase domain (PLAT/LH2 domain)"/>
    <property type="match status" value="1"/>
</dbReference>
<dbReference type="GO" id="GO:0005262">
    <property type="term" value="F:calcium channel activity"/>
    <property type="evidence" value="ECO:0007669"/>
    <property type="project" value="TreeGrafter"/>
</dbReference>
<protein>
    <submittedName>
        <fullName evidence="12">Polycystic kidney disease protein 1-like 2</fullName>
    </submittedName>
</protein>
<organism evidence="11 12">
    <name type="scientific">Branchiostoma belcheri</name>
    <name type="common">Amphioxus</name>
    <dbReference type="NCBI Taxonomy" id="7741"/>
    <lineage>
        <taxon>Eukaryota</taxon>
        <taxon>Metazoa</taxon>
        <taxon>Chordata</taxon>
        <taxon>Cephalochordata</taxon>
        <taxon>Leptocardii</taxon>
        <taxon>Amphioxiformes</taxon>
        <taxon>Branchiostomatidae</taxon>
        <taxon>Branchiostoma</taxon>
    </lineage>
</organism>
<dbReference type="FunFam" id="2.60.60.20:FF:000019">
    <property type="entry name" value="Uncharacterized protein"/>
    <property type="match status" value="1"/>
</dbReference>
<feature type="transmembrane region" description="Helical" evidence="9">
    <location>
        <begin position="1013"/>
        <end position="1030"/>
    </location>
</feature>
<dbReference type="PANTHER" id="PTHR10877:SF194">
    <property type="entry name" value="LOCATION OF VULVA DEFECTIVE 1"/>
    <property type="match status" value="1"/>
</dbReference>
<dbReference type="GO" id="GO:0050982">
    <property type="term" value="P:detection of mechanical stimulus"/>
    <property type="evidence" value="ECO:0007669"/>
    <property type="project" value="TreeGrafter"/>
</dbReference>
<evidence type="ECO:0000259" key="10">
    <source>
        <dbReference type="PROSITE" id="PS50095"/>
    </source>
</evidence>
<dbReference type="SMART" id="SM00308">
    <property type="entry name" value="LH2"/>
    <property type="match status" value="1"/>
</dbReference>